<keyword evidence="4" id="KW-0804">Transcription</keyword>
<dbReference type="RefSeq" id="WP_377717882.1">
    <property type="nucleotide sequence ID" value="NZ_JBHSAM010000014.1"/>
</dbReference>
<dbReference type="PROSITE" id="PS50937">
    <property type="entry name" value="HTH_MERR_2"/>
    <property type="match status" value="2"/>
</dbReference>
<evidence type="ECO:0000256" key="2">
    <source>
        <dbReference type="ARBA" id="ARBA00023015"/>
    </source>
</evidence>
<name>A0ABV8K0S1_9BACL</name>
<dbReference type="PANTHER" id="PTHR30204:SF69">
    <property type="entry name" value="MERR-FAMILY TRANSCRIPTIONAL REGULATOR"/>
    <property type="match status" value="1"/>
</dbReference>
<organism evidence="6 7">
    <name type="scientific">Paenibacillus xanthanilyticus</name>
    <dbReference type="NCBI Taxonomy" id="1783531"/>
    <lineage>
        <taxon>Bacteria</taxon>
        <taxon>Bacillati</taxon>
        <taxon>Bacillota</taxon>
        <taxon>Bacilli</taxon>
        <taxon>Bacillales</taxon>
        <taxon>Paenibacillaceae</taxon>
        <taxon>Paenibacillus</taxon>
    </lineage>
</organism>
<feature type="domain" description="HTH merR-type" evidence="5">
    <location>
        <begin position="1"/>
        <end position="68"/>
    </location>
</feature>
<dbReference type="EMBL" id="JBHSAM010000014">
    <property type="protein sequence ID" value="MFC4098915.1"/>
    <property type="molecule type" value="Genomic_DNA"/>
</dbReference>
<dbReference type="SUPFAM" id="SSF46955">
    <property type="entry name" value="Putative DNA-binding domain"/>
    <property type="match status" value="2"/>
</dbReference>
<evidence type="ECO:0000256" key="1">
    <source>
        <dbReference type="ARBA" id="ARBA00022491"/>
    </source>
</evidence>
<comment type="caution">
    <text evidence="6">The sequence shown here is derived from an EMBL/GenBank/DDBJ whole genome shotgun (WGS) entry which is preliminary data.</text>
</comment>
<dbReference type="SMART" id="SM00422">
    <property type="entry name" value="HTH_MERR"/>
    <property type="match status" value="2"/>
</dbReference>
<keyword evidence="3 6" id="KW-0238">DNA-binding</keyword>
<dbReference type="GO" id="GO:0003677">
    <property type="term" value="F:DNA binding"/>
    <property type="evidence" value="ECO:0007669"/>
    <property type="project" value="UniProtKB-KW"/>
</dbReference>
<evidence type="ECO:0000256" key="4">
    <source>
        <dbReference type="ARBA" id="ARBA00023163"/>
    </source>
</evidence>
<evidence type="ECO:0000259" key="5">
    <source>
        <dbReference type="PROSITE" id="PS50937"/>
    </source>
</evidence>
<dbReference type="InterPro" id="IPR000551">
    <property type="entry name" value="MerR-type_HTH_dom"/>
</dbReference>
<keyword evidence="1" id="KW-0678">Repressor</keyword>
<dbReference type="Proteomes" id="UP001595715">
    <property type="component" value="Unassembled WGS sequence"/>
</dbReference>
<dbReference type="PANTHER" id="PTHR30204">
    <property type="entry name" value="REDOX-CYCLING DRUG-SENSING TRANSCRIPTIONAL ACTIVATOR SOXR"/>
    <property type="match status" value="1"/>
</dbReference>
<dbReference type="Pfam" id="PF00376">
    <property type="entry name" value="MerR"/>
    <property type="match status" value="2"/>
</dbReference>
<keyword evidence="2" id="KW-0805">Transcription regulation</keyword>
<accession>A0ABV8K0S1</accession>
<feature type="domain" description="HTH merR-type" evidence="5">
    <location>
        <begin position="117"/>
        <end position="173"/>
    </location>
</feature>
<dbReference type="Gene3D" id="1.10.1660.10">
    <property type="match status" value="2"/>
</dbReference>
<keyword evidence="7" id="KW-1185">Reference proteome</keyword>
<dbReference type="InterPro" id="IPR047057">
    <property type="entry name" value="MerR_fam"/>
</dbReference>
<sequence>MHPSKMAARFGISPSTLRNYEAKGLIPPAIRAENGYRGYTEEHEAYLACIQAMAPAFSIEIVTEVLRLFREDKLDEALWVVKARELALYEQKRRLETLIADLRNEEKDPQQAERNDRLTLQQASTRVKVPKSAIRYWEKAGLLAAKRDPANGYRLYGASDLRLMRLLGVLRNTVYSADTVMLRQAVAQATSDDAGGQGAMRIALDAMAHMNKLNQAQMRGVSYLYRLIRTTRPGILNEIPDWEQRLEQRDTERVEPV</sequence>
<gene>
    <name evidence="6" type="ORF">ACFOZ8_04520</name>
</gene>
<proteinExistence type="predicted"/>
<dbReference type="InterPro" id="IPR009061">
    <property type="entry name" value="DNA-bd_dom_put_sf"/>
</dbReference>
<evidence type="ECO:0000313" key="6">
    <source>
        <dbReference type="EMBL" id="MFC4098915.1"/>
    </source>
</evidence>
<evidence type="ECO:0000313" key="7">
    <source>
        <dbReference type="Proteomes" id="UP001595715"/>
    </source>
</evidence>
<reference evidence="7" key="1">
    <citation type="journal article" date="2019" name="Int. J. Syst. Evol. Microbiol.">
        <title>The Global Catalogue of Microorganisms (GCM) 10K type strain sequencing project: providing services to taxonomists for standard genome sequencing and annotation.</title>
        <authorList>
            <consortium name="The Broad Institute Genomics Platform"/>
            <consortium name="The Broad Institute Genome Sequencing Center for Infectious Disease"/>
            <person name="Wu L."/>
            <person name="Ma J."/>
        </authorList>
    </citation>
    <scope>NUCLEOTIDE SEQUENCE [LARGE SCALE GENOMIC DNA]</scope>
    <source>
        <strain evidence="7">IBRC-M 10987</strain>
    </source>
</reference>
<protein>
    <submittedName>
        <fullName evidence="6">MerR family DNA-binding transcriptional regulator</fullName>
    </submittedName>
</protein>
<evidence type="ECO:0000256" key="3">
    <source>
        <dbReference type="ARBA" id="ARBA00023125"/>
    </source>
</evidence>